<proteinExistence type="predicted"/>
<sequence>MRYNQIINEYLNDKKFSNGLDISYQENIKEQNRIEKILELCRGKRVVHLGCADHLPLIEQKIATNKWLHKLLIENAVSCVGIDNNSEAISFIKNKILIDNVYCADVEKDEMNFILKDQWDILILGEIIEHVDNPVQFLSNIRNIFKDNIEQILISAPNVFNILTIKDIKNNIENINTNHNYWFSPYTLSRVVHKSGFKNIEFTFTDRVALPFHEKIINRLKKFIGIVPSFNSNHFATIIMTAKFI</sequence>
<reference evidence="1" key="1">
    <citation type="submission" date="2019-08" db="EMBL/GenBank/DDBJ databases">
        <authorList>
            <person name="Kucharzyk K."/>
            <person name="Murdoch R.W."/>
            <person name="Higgins S."/>
            <person name="Loffler F."/>
        </authorList>
    </citation>
    <scope>NUCLEOTIDE SEQUENCE</scope>
</reference>
<dbReference type="Gene3D" id="3.40.50.150">
    <property type="entry name" value="Vaccinia Virus protein VP39"/>
    <property type="match status" value="1"/>
</dbReference>
<dbReference type="Pfam" id="PF13489">
    <property type="entry name" value="Methyltransf_23"/>
    <property type="match status" value="1"/>
</dbReference>
<dbReference type="AlphaFoldDB" id="A0A644ZSD4"/>
<accession>A0A644ZSD4</accession>
<dbReference type="InterPro" id="IPR029063">
    <property type="entry name" value="SAM-dependent_MTases_sf"/>
</dbReference>
<name>A0A644ZSD4_9ZZZZ</name>
<protein>
    <recommendedName>
        <fullName evidence="2">Ubiquinone biosynthesis O-methyltransferase</fullName>
    </recommendedName>
</protein>
<dbReference type="SUPFAM" id="SSF53335">
    <property type="entry name" value="S-adenosyl-L-methionine-dependent methyltransferases"/>
    <property type="match status" value="1"/>
</dbReference>
<comment type="caution">
    <text evidence="1">The sequence shown here is derived from an EMBL/GenBank/DDBJ whole genome shotgun (WGS) entry which is preliminary data.</text>
</comment>
<organism evidence="1">
    <name type="scientific">bioreactor metagenome</name>
    <dbReference type="NCBI Taxonomy" id="1076179"/>
    <lineage>
        <taxon>unclassified sequences</taxon>
        <taxon>metagenomes</taxon>
        <taxon>ecological metagenomes</taxon>
    </lineage>
</organism>
<gene>
    <name evidence="1" type="ORF">SDC9_90344</name>
</gene>
<evidence type="ECO:0008006" key="2">
    <source>
        <dbReference type="Google" id="ProtNLM"/>
    </source>
</evidence>
<dbReference type="EMBL" id="VSSQ01010190">
    <property type="protein sequence ID" value="MPM43667.1"/>
    <property type="molecule type" value="Genomic_DNA"/>
</dbReference>
<evidence type="ECO:0000313" key="1">
    <source>
        <dbReference type="EMBL" id="MPM43667.1"/>
    </source>
</evidence>